<gene>
    <name evidence="1" type="ORF">FSP39_014781</name>
</gene>
<keyword evidence="2" id="KW-1185">Reference proteome</keyword>
<accession>A0AA88Y4N5</accession>
<dbReference type="Proteomes" id="UP001186944">
    <property type="component" value="Unassembled WGS sequence"/>
</dbReference>
<evidence type="ECO:0000313" key="1">
    <source>
        <dbReference type="EMBL" id="KAK3097952.1"/>
    </source>
</evidence>
<organism evidence="1 2">
    <name type="scientific">Pinctada imbricata</name>
    <name type="common">Atlantic pearl-oyster</name>
    <name type="synonym">Pinctada martensii</name>
    <dbReference type="NCBI Taxonomy" id="66713"/>
    <lineage>
        <taxon>Eukaryota</taxon>
        <taxon>Metazoa</taxon>
        <taxon>Spiralia</taxon>
        <taxon>Lophotrochozoa</taxon>
        <taxon>Mollusca</taxon>
        <taxon>Bivalvia</taxon>
        <taxon>Autobranchia</taxon>
        <taxon>Pteriomorphia</taxon>
        <taxon>Pterioida</taxon>
        <taxon>Pterioidea</taxon>
        <taxon>Pteriidae</taxon>
        <taxon>Pinctada</taxon>
    </lineage>
</organism>
<dbReference type="EMBL" id="VSWD01000007">
    <property type="protein sequence ID" value="KAK3097952.1"/>
    <property type="molecule type" value="Genomic_DNA"/>
</dbReference>
<name>A0AA88Y4N5_PINIB</name>
<sequence>MSNGCVGQEIMRKPQQPGSTPYIKMNLGFLPKRSIPRDELLEKANGNMTSVTSMSATKIDIRAKPRLTRSFSVTPTCGTSNAPFRASYSNGFSFGRPKLSRNVWGSSPEPTKITDFEKMPEMKVSLKLIQVQAAEKSEEPVISSQTNIFNNHDNPQIFNDQNQMINRHGFGKGLKNGRQQTTIHGYDGRQFIEGYDERQSFSLRRTTSSYISTPAPTLTPRKQLLSMSEEKTKKILEGKDTKSQGEFVGRAGLTYQQSEAINARQQEQVSKRSFARTYVHEIARDAIFTDRKKTELLKQWPVIFYEMVYSSVTEMGDMQTYMKKSLEELERS</sequence>
<reference evidence="1" key="1">
    <citation type="submission" date="2019-08" db="EMBL/GenBank/DDBJ databases">
        <title>The improved chromosome-level genome for the pearl oyster Pinctada fucata martensii using PacBio sequencing and Hi-C.</title>
        <authorList>
            <person name="Zheng Z."/>
        </authorList>
    </citation>
    <scope>NUCLEOTIDE SEQUENCE</scope>
    <source>
        <strain evidence="1">ZZ-2019</strain>
        <tissue evidence="1">Adductor muscle</tissue>
    </source>
</reference>
<dbReference type="AlphaFoldDB" id="A0AA88Y4N5"/>
<proteinExistence type="predicted"/>
<evidence type="ECO:0000313" key="2">
    <source>
        <dbReference type="Proteomes" id="UP001186944"/>
    </source>
</evidence>
<comment type="caution">
    <text evidence="1">The sequence shown here is derived from an EMBL/GenBank/DDBJ whole genome shotgun (WGS) entry which is preliminary data.</text>
</comment>
<protein>
    <submittedName>
        <fullName evidence="1">Uncharacterized protein</fullName>
    </submittedName>
</protein>